<dbReference type="AlphaFoldDB" id="A0A6J1SYQ5"/>
<dbReference type="SMART" id="SM00360">
    <property type="entry name" value="RRM"/>
    <property type="match status" value="1"/>
</dbReference>
<gene>
    <name evidence="7" type="primary">LOC113211803</name>
    <name evidence="8" type="synonym">LOC127749856</name>
</gene>
<protein>
    <submittedName>
        <fullName evidence="7 8">Probable RNA-binding protein CG14230</fullName>
    </submittedName>
</protein>
<feature type="coiled-coil region" evidence="3">
    <location>
        <begin position="283"/>
        <end position="310"/>
    </location>
</feature>
<feature type="region of interest" description="Disordered" evidence="4">
    <location>
        <begin position="334"/>
        <end position="369"/>
    </location>
</feature>
<feature type="compositionally biased region" description="Basic and acidic residues" evidence="4">
    <location>
        <begin position="405"/>
        <end position="429"/>
    </location>
</feature>
<dbReference type="Gene3D" id="3.30.70.330">
    <property type="match status" value="1"/>
</dbReference>
<feature type="compositionally biased region" description="Acidic residues" evidence="4">
    <location>
        <begin position="509"/>
        <end position="520"/>
    </location>
</feature>
<sequence>MASHGHRIFVGNLPHEVTRDQLVSKFKDYGTVESVEVKTKKDATTDQVIATFSYVNLNTDKESLNQCILLLNGVKWGQRHLKVEVAKESFLQRLQRERQSAKNSSATQQASVPHQPPKKVSESPSKVSLKENKIFKKQTIRKRPQSSSESSDSEDENDHFHSKSKLPMFKGISSFTPTEPKSVPQHQVKREQYTKIESKQAAVTRDNNSFKKFLEPAHSTDILKKFESFSDVWKDDDEVSQPLELKYNAKLGKKQRNDGPLIKPVTNEWQTFDKSQESAVGTNAAEEKRLKSIEEKRHAFEQQKRAVQQALSDKNAPRSNKKIVFDDDGIDNVETAIPTKKPRIDSREGVTHKPQEKKSKALSLFDDSDDETANWSGEFQVKKQFEGHKGKKLLELQSGYNNDQRFKLDERFYDSDDESRNKSDKKSEESEPGIAEDLAEEREKQLEILSGILGKPISVSLPPSHHESKTQGMLRFDPSKPNHSKYELTKEPHEGKKKKKSKLDKKIEDEDEEVNEENDETVTSRVRREEKDPEPVSQTKFYSVSDTLADSLKLAKEGQSSGFSLLQMFGSSNSSLEVKEKHPEVFTKSLHKGPKKGFMLDDSSSEDEETEQGPTAVVNSSAFQSTNSSISGVRSTGGVWQESFFFQPNDDRLKEGADFFSQIDSSDPALFSKKREALKRIVKLKLRKTNRKANSFKNKVGTLRKKANLWPKSSNGQRPRKRQKH</sequence>
<dbReference type="PROSITE" id="PS50102">
    <property type="entry name" value="RRM"/>
    <property type="match status" value="1"/>
</dbReference>
<evidence type="ECO:0000256" key="1">
    <source>
        <dbReference type="ARBA" id="ARBA00022884"/>
    </source>
</evidence>
<dbReference type="RefSeq" id="XP_052125700.1">
    <property type="nucleotide sequence ID" value="XM_052269740.1"/>
</dbReference>
<dbReference type="Proteomes" id="UP000504606">
    <property type="component" value="Unplaced"/>
</dbReference>
<dbReference type="KEGG" id="foc:127749856"/>
<dbReference type="Pfam" id="PF00076">
    <property type="entry name" value="RRM_1"/>
    <property type="match status" value="1"/>
</dbReference>
<reference evidence="7 8" key="1">
    <citation type="submission" date="2025-04" db="UniProtKB">
        <authorList>
            <consortium name="RefSeq"/>
        </authorList>
    </citation>
    <scope>IDENTIFICATION</scope>
    <source>
        <tissue evidence="7 8">Whole organism</tissue>
    </source>
</reference>
<feature type="region of interest" description="Disordered" evidence="4">
    <location>
        <begin position="585"/>
        <end position="634"/>
    </location>
</feature>
<dbReference type="KEGG" id="foc:113211803"/>
<evidence type="ECO:0000313" key="8">
    <source>
        <dbReference type="RefSeq" id="XP_052125700.1"/>
    </source>
</evidence>
<evidence type="ECO:0000259" key="5">
    <source>
        <dbReference type="PROSITE" id="PS50102"/>
    </source>
</evidence>
<feature type="compositionally biased region" description="Basic residues" evidence="4">
    <location>
        <begin position="135"/>
        <end position="144"/>
    </location>
</feature>
<dbReference type="RefSeq" id="XP_026286073.1">
    <property type="nucleotide sequence ID" value="XM_026430288.2"/>
</dbReference>
<evidence type="ECO:0000313" key="7">
    <source>
        <dbReference type="RefSeq" id="XP_026286073.1"/>
    </source>
</evidence>
<dbReference type="GO" id="GO:0003723">
    <property type="term" value="F:RNA binding"/>
    <property type="evidence" value="ECO:0007669"/>
    <property type="project" value="UniProtKB-UniRule"/>
</dbReference>
<feature type="compositionally biased region" description="Polar residues" evidence="4">
    <location>
        <begin position="617"/>
        <end position="634"/>
    </location>
</feature>
<dbReference type="PANTHER" id="PTHR48029:SF1">
    <property type="entry name" value="NUCLEOLAR PROTEIN 8"/>
    <property type="match status" value="1"/>
</dbReference>
<feature type="region of interest" description="Disordered" evidence="4">
    <location>
        <begin position="405"/>
        <end position="539"/>
    </location>
</feature>
<evidence type="ECO:0000256" key="2">
    <source>
        <dbReference type="PROSITE-ProRule" id="PRU00176"/>
    </source>
</evidence>
<keyword evidence="3" id="KW-0175">Coiled coil</keyword>
<organism evidence="6 7">
    <name type="scientific">Frankliniella occidentalis</name>
    <name type="common">Western flower thrips</name>
    <name type="synonym">Euthrips occidentalis</name>
    <dbReference type="NCBI Taxonomy" id="133901"/>
    <lineage>
        <taxon>Eukaryota</taxon>
        <taxon>Metazoa</taxon>
        <taxon>Ecdysozoa</taxon>
        <taxon>Arthropoda</taxon>
        <taxon>Hexapoda</taxon>
        <taxon>Insecta</taxon>
        <taxon>Pterygota</taxon>
        <taxon>Neoptera</taxon>
        <taxon>Paraneoptera</taxon>
        <taxon>Thysanoptera</taxon>
        <taxon>Terebrantia</taxon>
        <taxon>Thripoidea</taxon>
        <taxon>Thripidae</taxon>
        <taxon>Frankliniella</taxon>
    </lineage>
</organism>
<dbReference type="PANTHER" id="PTHR48029">
    <property type="entry name" value="NUCLEOLAR PROTEIN 8"/>
    <property type="match status" value="1"/>
</dbReference>
<accession>A0A6J1SYQ5</accession>
<name>A0A6J1SYQ5_FRAOC</name>
<proteinExistence type="predicted"/>
<feature type="compositionally biased region" description="Basic and acidic residues" evidence="4">
    <location>
        <begin position="477"/>
        <end position="494"/>
    </location>
</feature>
<dbReference type="GeneID" id="113211803"/>
<feature type="compositionally biased region" description="Polar residues" evidence="4">
    <location>
        <begin position="101"/>
        <end position="112"/>
    </location>
</feature>
<feature type="compositionally biased region" description="Basic and acidic residues" evidence="4">
    <location>
        <begin position="342"/>
        <end position="359"/>
    </location>
</feature>
<dbReference type="InterPro" id="IPR035979">
    <property type="entry name" value="RBD_domain_sf"/>
</dbReference>
<feature type="region of interest" description="Disordered" evidence="4">
    <location>
        <begin position="96"/>
        <end position="201"/>
    </location>
</feature>
<feature type="domain" description="RRM" evidence="5">
    <location>
        <begin position="6"/>
        <end position="88"/>
    </location>
</feature>
<evidence type="ECO:0000256" key="4">
    <source>
        <dbReference type="SAM" id="MobiDB-lite"/>
    </source>
</evidence>
<feature type="compositionally biased region" description="Basic and acidic residues" evidence="4">
    <location>
        <begin position="188"/>
        <end position="198"/>
    </location>
</feature>
<dbReference type="InterPro" id="IPR000504">
    <property type="entry name" value="RRM_dom"/>
</dbReference>
<dbReference type="OrthoDB" id="21643at2759"/>
<evidence type="ECO:0000256" key="3">
    <source>
        <dbReference type="SAM" id="Coils"/>
    </source>
</evidence>
<evidence type="ECO:0000313" key="6">
    <source>
        <dbReference type="Proteomes" id="UP000504606"/>
    </source>
</evidence>
<dbReference type="SUPFAM" id="SSF54928">
    <property type="entry name" value="RNA-binding domain, RBD"/>
    <property type="match status" value="1"/>
</dbReference>
<feature type="region of interest" description="Disordered" evidence="4">
    <location>
        <begin position="693"/>
        <end position="725"/>
    </location>
</feature>
<keyword evidence="1 2" id="KW-0694">RNA-binding</keyword>
<keyword evidence="6" id="KW-1185">Reference proteome</keyword>
<dbReference type="InterPro" id="IPR012677">
    <property type="entry name" value="Nucleotide-bd_a/b_plait_sf"/>
</dbReference>